<gene>
    <name evidence="6" type="ORF">B296_00026715</name>
</gene>
<feature type="compositionally biased region" description="Pro residues" evidence="4">
    <location>
        <begin position="52"/>
        <end position="61"/>
    </location>
</feature>
<evidence type="ECO:0000313" key="6">
    <source>
        <dbReference type="EMBL" id="RRT76556.1"/>
    </source>
</evidence>
<dbReference type="InterPro" id="IPR016024">
    <property type="entry name" value="ARM-type_fold"/>
</dbReference>
<dbReference type="GO" id="GO:0043161">
    <property type="term" value="P:proteasome-mediated ubiquitin-dependent protein catabolic process"/>
    <property type="evidence" value="ECO:0007669"/>
    <property type="project" value="TreeGrafter"/>
</dbReference>
<feature type="compositionally biased region" description="Polar residues" evidence="4">
    <location>
        <begin position="748"/>
        <end position="757"/>
    </location>
</feature>
<feature type="region of interest" description="Disordered" evidence="4">
    <location>
        <begin position="646"/>
        <end position="757"/>
    </location>
</feature>
<evidence type="ECO:0000256" key="4">
    <source>
        <dbReference type="SAM" id="MobiDB-lite"/>
    </source>
</evidence>
<evidence type="ECO:0000259" key="5">
    <source>
        <dbReference type="Pfam" id="PF25579"/>
    </source>
</evidence>
<evidence type="ECO:0000256" key="3">
    <source>
        <dbReference type="ARBA" id="ARBA00022679"/>
    </source>
</evidence>
<dbReference type="AlphaFoldDB" id="A0A427AK46"/>
<feature type="compositionally biased region" description="Polar residues" evidence="4">
    <location>
        <begin position="665"/>
        <end position="676"/>
    </location>
</feature>
<dbReference type="InterPro" id="IPR011989">
    <property type="entry name" value="ARM-like"/>
</dbReference>
<comment type="caution">
    <text evidence="6">The sequence shown here is derived from an EMBL/GenBank/DDBJ whole genome shotgun (WGS) entry which is preliminary data.</text>
</comment>
<feature type="compositionally biased region" description="Basic and acidic residues" evidence="4">
    <location>
        <begin position="1"/>
        <end position="10"/>
    </location>
</feature>
<evidence type="ECO:0000256" key="2">
    <source>
        <dbReference type="ARBA" id="ARBA00012485"/>
    </source>
</evidence>
<dbReference type="GO" id="GO:0061630">
    <property type="term" value="F:ubiquitin protein ligase activity"/>
    <property type="evidence" value="ECO:0007669"/>
    <property type="project" value="UniProtKB-EC"/>
</dbReference>
<sequence>METRSRKRAEASSSAPSSQPPASRRPSKRSRTNLLPPSTILTRSRRSRNSSPPLPPPPPFCPMDSSAGDSSGRRRGSGKNHHPPAERDRDASDMGKERDPEASRSRDRARDRDAGRILGLSFDGGGADDDNDSEGGASALHQNLTSTSSALQGLLRKLGAGLDDLLPSSALLAPSSSQQSSRLKKILTGLRADGEEGRQVEALTQLCDMLSIGTEDSLGSFSVDSFVPVLVGLLNHESNPDIMLLAARALTHLCDVLPSSCSAVVHYGAVPCFCARLFQSFLAGILAWKDPQVLIPALQIAEVLMEKLPGTFSKIFVREGVVHAVDALICPDTSSSVPLQASISEKDGDSAPVISSRSRRYRRRSGGLNTETGSVDESKHSLPVVGSPPNLFEIPPPSSSLRASVSACAKSFKDKFFPAYPDATDVGVTDDLLRLKNLCTKLNSSVETVRTKGKGKSKASLVSSFDISSSIEEELDGVISEMLAELSKADVSTFEFIGSGVVLALLSYLSCGTFGKEKISEANLPKLRKQALRRYRSFSTTALPDELKGGHTTPMTVLVQKLQNALTSLERFPVVLSHLSRSTSGSARLSSGLSALSQHFKLRLCRAPGEKSLRDYSSNIVLIEPLASLAVVEEFLWPRVKRIDSGQKSSASAGNSDSGSVATGAGTQLSSASTASGHRPSTRSRSSVAIGGPARNDAAEGSSNSAKGKGKAVLKFTSEEARGPQTRKATRRRVASDKDAEMKPALSDSGSEVGSHL</sequence>
<dbReference type="Gene3D" id="1.25.10.10">
    <property type="entry name" value="Leucine-rich Repeat Variant"/>
    <property type="match status" value="1"/>
</dbReference>
<name>A0A427AK46_ENSVE</name>
<organism evidence="6 7">
    <name type="scientific">Ensete ventricosum</name>
    <name type="common">Abyssinian banana</name>
    <name type="synonym">Musa ensete</name>
    <dbReference type="NCBI Taxonomy" id="4639"/>
    <lineage>
        <taxon>Eukaryota</taxon>
        <taxon>Viridiplantae</taxon>
        <taxon>Streptophyta</taxon>
        <taxon>Embryophyta</taxon>
        <taxon>Tracheophyta</taxon>
        <taxon>Spermatophyta</taxon>
        <taxon>Magnoliopsida</taxon>
        <taxon>Liliopsida</taxon>
        <taxon>Zingiberales</taxon>
        <taxon>Musaceae</taxon>
        <taxon>Ensete</taxon>
    </lineage>
</organism>
<feature type="compositionally biased region" description="Basic residues" evidence="4">
    <location>
        <begin position="73"/>
        <end position="82"/>
    </location>
</feature>
<comment type="catalytic activity">
    <reaction evidence="1">
        <text>S-ubiquitinyl-[E2 ubiquitin-conjugating enzyme]-L-cysteine + [acceptor protein]-L-lysine = [E2 ubiquitin-conjugating enzyme]-L-cysteine + N(6)-ubiquitinyl-[acceptor protein]-L-lysine.</text>
        <dbReference type="EC" id="2.3.2.26"/>
    </reaction>
</comment>
<protein>
    <recommendedName>
        <fullName evidence="2">HECT-type E3 ubiquitin transferase</fullName>
        <ecNumber evidence="2">2.3.2.26</ecNumber>
    </recommendedName>
</protein>
<reference evidence="6 7" key="1">
    <citation type="journal article" date="2014" name="Agronomy (Basel)">
        <title>A Draft Genome Sequence for Ensete ventricosum, the Drought-Tolerant Tree Against Hunger.</title>
        <authorList>
            <person name="Harrison J."/>
            <person name="Moore K.A."/>
            <person name="Paszkiewicz K."/>
            <person name="Jones T."/>
            <person name="Grant M."/>
            <person name="Ambacheew D."/>
            <person name="Muzemil S."/>
            <person name="Studholme D.J."/>
        </authorList>
    </citation>
    <scope>NUCLEOTIDE SEQUENCE [LARGE SCALE GENOMIC DNA]</scope>
</reference>
<dbReference type="PANTHER" id="PTHR45670:SF1">
    <property type="entry name" value="E3 UBIQUITIN-PROTEIN LIGASE HECTD1"/>
    <property type="match status" value="1"/>
</dbReference>
<evidence type="ECO:0000313" key="7">
    <source>
        <dbReference type="Proteomes" id="UP000287651"/>
    </source>
</evidence>
<dbReference type="SUPFAM" id="SSF48371">
    <property type="entry name" value="ARM repeat"/>
    <property type="match status" value="1"/>
</dbReference>
<dbReference type="InterPro" id="IPR057948">
    <property type="entry name" value="TPR_TRIP12_N"/>
</dbReference>
<feature type="compositionally biased region" description="Low complexity" evidence="4">
    <location>
        <begin position="649"/>
        <end position="660"/>
    </location>
</feature>
<feature type="compositionally biased region" description="Low complexity" evidence="4">
    <location>
        <begin position="11"/>
        <end position="24"/>
    </location>
</feature>
<dbReference type="Proteomes" id="UP000287651">
    <property type="component" value="Unassembled WGS sequence"/>
</dbReference>
<dbReference type="EC" id="2.3.2.26" evidence="2"/>
<keyword evidence="3" id="KW-0808">Transferase</keyword>
<dbReference type="PANTHER" id="PTHR45670">
    <property type="entry name" value="E3 UBIQUITIN-PROTEIN LIGASE TRIP12"/>
    <property type="match status" value="1"/>
</dbReference>
<dbReference type="Pfam" id="PF25579">
    <property type="entry name" value="TPR_TRIP12_N"/>
    <property type="match status" value="1"/>
</dbReference>
<feature type="region of interest" description="Disordered" evidence="4">
    <location>
        <begin position="1"/>
        <end position="139"/>
    </location>
</feature>
<feature type="region of interest" description="Disordered" evidence="4">
    <location>
        <begin position="341"/>
        <end position="380"/>
    </location>
</feature>
<dbReference type="EMBL" id="AMZH03002164">
    <property type="protein sequence ID" value="RRT76556.1"/>
    <property type="molecule type" value="Genomic_DNA"/>
</dbReference>
<proteinExistence type="predicted"/>
<feature type="compositionally biased region" description="Basic and acidic residues" evidence="4">
    <location>
        <begin position="83"/>
        <end position="115"/>
    </location>
</feature>
<dbReference type="GO" id="GO:0000209">
    <property type="term" value="P:protein polyubiquitination"/>
    <property type="evidence" value="ECO:0007669"/>
    <property type="project" value="TreeGrafter"/>
</dbReference>
<evidence type="ECO:0000256" key="1">
    <source>
        <dbReference type="ARBA" id="ARBA00000885"/>
    </source>
</evidence>
<feature type="domain" description="E3 ubiquitin-protein ligase TRIP12-like TPR repeats" evidence="5">
    <location>
        <begin position="175"/>
        <end position="278"/>
    </location>
</feature>
<accession>A0A427AK46</accession>
<dbReference type="InterPro" id="IPR045322">
    <property type="entry name" value="HECTD1/TRIP12-like"/>
</dbReference>